<dbReference type="Proteomes" id="UP001172083">
    <property type="component" value="Unassembled WGS sequence"/>
</dbReference>
<evidence type="ECO:0008006" key="3">
    <source>
        <dbReference type="Google" id="ProtNLM"/>
    </source>
</evidence>
<dbReference type="EMBL" id="JAUJEB010000001">
    <property type="protein sequence ID" value="MDN5212033.1"/>
    <property type="molecule type" value="Genomic_DNA"/>
</dbReference>
<comment type="caution">
    <text evidence="1">The sequence shown here is derived from an EMBL/GenBank/DDBJ whole genome shotgun (WGS) entry which is preliminary data.</text>
</comment>
<keyword evidence="2" id="KW-1185">Reference proteome</keyword>
<name>A0ABT8L2S7_9BACT</name>
<dbReference type="Gene3D" id="2.40.128.490">
    <property type="entry name" value="Uncharacterised protein PF14869, DUF4488"/>
    <property type="match status" value="1"/>
</dbReference>
<sequence length="313" mass="35777">MNKLATISMVVLLLAQFGCNSDKAEKESATTYPETMEGSWRLVSYIDHEHGATDWTSYSDDIIYEKNITPTHFTWIKYEKSKDDMVGTGGGTYVYEEGIYTEDIKFFFPPGSSILGQSIPFDVYIKEGKLYQTGYAWETEFDPESGNMVVVDTVKIEEIWEQIPEEENNTDELIGTWELISYKEEDDSIRLEPPGFFGYIKHITPTHFNWIFFNKEDDEVFAEGGGKYSLKGDIYTEFIEYRYPRGDREGVVVPHVGTVLPFTKKIEDDLWYHTGYVKKVTVDSVSGTATVVDSTKIDEIWRKVAKTDSATGV</sequence>
<dbReference type="RefSeq" id="WP_346757358.1">
    <property type="nucleotide sequence ID" value="NZ_JAUJEB010000001.1"/>
</dbReference>
<proteinExistence type="predicted"/>
<evidence type="ECO:0000313" key="2">
    <source>
        <dbReference type="Proteomes" id="UP001172083"/>
    </source>
</evidence>
<accession>A0ABT8L2S7</accession>
<protein>
    <recommendedName>
        <fullName evidence="3">Lipocalin-like domain-containing protein</fullName>
    </recommendedName>
</protein>
<reference evidence="1" key="1">
    <citation type="submission" date="2023-06" db="EMBL/GenBank/DDBJ databases">
        <title>Genomic of Agaribacillus aureum.</title>
        <authorList>
            <person name="Wang G."/>
        </authorList>
    </citation>
    <scope>NUCLEOTIDE SEQUENCE</scope>
    <source>
        <strain evidence="1">BMA12</strain>
    </source>
</reference>
<gene>
    <name evidence="1" type="ORF">QQ020_08220</name>
</gene>
<organism evidence="1 2">
    <name type="scientific">Agaribacillus aureus</name>
    <dbReference type="NCBI Taxonomy" id="3051825"/>
    <lineage>
        <taxon>Bacteria</taxon>
        <taxon>Pseudomonadati</taxon>
        <taxon>Bacteroidota</taxon>
        <taxon>Cytophagia</taxon>
        <taxon>Cytophagales</taxon>
        <taxon>Splendidivirgaceae</taxon>
        <taxon>Agaribacillus</taxon>
    </lineage>
</organism>
<evidence type="ECO:0000313" key="1">
    <source>
        <dbReference type="EMBL" id="MDN5212033.1"/>
    </source>
</evidence>